<evidence type="ECO:0000313" key="1">
    <source>
        <dbReference type="EMBL" id="MBT3139768.1"/>
    </source>
</evidence>
<dbReference type="EMBL" id="JAHHDY010000003">
    <property type="protein sequence ID" value="MBT3139768.1"/>
    <property type="molecule type" value="Genomic_DNA"/>
</dbReference>
<sequence>MSVLSVHASFFIDQMRVSELRDMMAEASGAMVGLALPAFIKLPDMPEYADMSDVKLQEHLENSQGMRCIG</sequence>
<proteinExistence type="predicted"/>
<dbReference type="RefSeq" id="WP_181824723.1">
    <property type="nucleotide sequence ID" value="NZ_JAHHDY010000003.1"/>
</dbReference>
<keyword evidence="2" id="KW-1185">Reference proteome</keyword>
<name>A0ABS5WMI3_9RHOB</name>
<reference evidence="1 2" key="1">
    <citation type="submission" date="2021-05" db="EMBL/GenBank/DDBJ databases">
        <title>Draft genomes of marine bacteria isolated from model chitin particles.</title>
        <authorList>
            <person name="Datta M.S."/>
            <person name="Schwartzman J.A."/>
            <person name="Cordero O."/>
        </authorList>
    </citation>
    <scope>NUCLEOTIDE SEQUENCE [LARGE SCALE GENOMIC DNA]</scope>
    <source>
        <strain evidence="1 2">4E07</strain>
    </source>
</reference>
<gene>
    <name evidence="1" type="ORF">KL867_01760</name>
</gene>
<accession>A0ABS5WMI3</accession>
<evidence type="ECO:0000313" key="2">
    <source>
        <dbReference type="Proteomes" id="UP000763802"/>
    </source>
</evidence>
<protein>
    <submittedName>
        <fullName evidence="1">Uncharacterized protein</fullName>
    </submittedName>
</protein>
<organism evidence="1 2">
    <name type="scientific">Falsiruegeria litorea</name>
    <dbReference type="NCBI Taxonomy" id="1280831"/>
    <lineage>
        <taxon>Bacteria</taxon>
        <taxon>Pseudomonadati</taxon>
        <taxon>Pseudomonadota</taxon>
        <taxon>Alphaproteobacteria</taxon>
        <taxon>Rhodobacterales</taxon>
        <taxon>Roseobacteraceae</taxon>
        <taxon>Falsiruegeria</taxon>
    </lineage>
</organism>
<dbReference type="Proteomes" id="UP000763802">
    <property type="component" value="Unassembled WGS sequence"/>
</dbReference>
<comment type="caution">
    <text evidence="1">The sequence shown here is derived from an EMBL/GenBank/DDBJ whole genome shotgun (WGS) entry which is preliminary data.</text>
</comment>